<gene>
    <name evidence="10" type="primary">grpE</name>
    <name evidence="15" type="ORF">C4900_11930</name>
</gene>
<dbReference type="GO" id="GO:0006457">
    <property type="term" value="P:protein folding"/>
    <property type="evidence" value="ECO:0007669"/>
    <property type="project" value="InterPro"/>
</dbReference>
<dbReference type="NCBIfam" id="NF010737">
    <property type="entry name" value="PRK14139.1"/>
    <property type="match status" value="1"/>
</dbReference>
<comment type="subcellular location">
    <subcellularLocation>
        <location evidence="1 10">Cytoplasm</location>
    </subcellularLocation>
</comment>
<dbReference type="Pfam" id="PF01025">
    <property type="entry name" value="GrpE"/>
    <property type="match status" value="1"/>
</dbReference>
<dbReference type="PANTHER" id="PTHR21237:SF23">
    <property type="entry name" value="GRPE PROTEIN HOMOLOG, MITOCHONDRIAL"/>
    <property type="match status" value="1"/>
</dbReference>
<dbReference type="EMBL" id="PSYR01000002">
    <property type="protein sequence ID" value="RCN56505.1"/>
    <property type="molecule type" value="Genomic_DNA"/>
</dbReference>
<dbReference type="GO" id="GO:0042803">
    <property type="term" value="F:protein homodimerization activity"/>
    <property type="evidence" value="ECO:0007669"/>
    <property type="project" value="InterPro"/>
</dbReference>
<evidence type="ECO:0000256" key="13">
    <source>
        <dbReference type="SAM" id="Coils"/>
    </source>
</evidence>
<protein>
    <recommendedName>
        <fullName evidence="8 10">Protein GrpE</fullName>
    </recommendedName>
    <alternativeName>
        <fullName evidence="9 10">HSP-70 cofactor</fullName>
    </alternativeName>
</protein>
<feature type="compositionally biased region" description="Low complexity" evidence="14">
    <location>
        <begin position="31"/>
        <end position="42"/>
    </location>
</feature>
<keyword evidence="6 10" id="KW-0143">Chaperone</keyword>
<evidence type="ECO:0000313" key="15">
    <source>
        <dbReference type="EMBL" id="RCN56505.1"/>
    </source>
</evidence>
<evidence type="ECO:0000256" key="14">
    <source>
        <dbReference type="SAM" id="MobiDB-lite"/>
    </source>
</evidence>
<dbReference type="AlphaFoldDB" id="A0A368HDI7"/>
<dbReference type="Gene3D" id="2.30.22.10">
    <property type="entry name" value="Head domain of nucleotide exchange factor GrpE"/>
    <property type="match status" value="1"/>
</dbReference>
<dbReference type="GO" id="GO:0000774">
    <property type="term" value="F:adenyl-nucleotide exchange factor activity"/>
    <property type="evidence" value="ECO:0007669"/>
    <property type="project" value="InterPro"/>
</dbReference>
<dbReference type="GO" id="GO:0051087">
    <property type="term" value="F:protein-folding chaperone binding"/>
    <property type="evidence" value="ECO:0007669"/>
    <property type="project" value="InterPro"/>
</dbReference>
<proteinExistence type="inferred from homology"/>
<dbReference type="InterPro" id="IPR000740">
    <property type="entry name" value="GrpE"/>
</dbReference>
<feature type="coiled-coil region" evidence="13">
    <location>
        <begin position="43"/>
        <end position="77"/>
    </location>
</feature>
<evidence type="ECO:0000256" key="2">
    <source>
        <dbReference type="ARBA" id="ARBA00009054"/>
    </source>
</evidence>
<dbReference type="SUPFAM" id="SSF58014">
    <property type="entry name" value="Coiled-coil domain of nucleotide exchange factor GrpE"/>
    <property type="match status" value="1"/>
</dbReference>
<dbReference type="CDD" id="cd00446">
    <property type="entry name" value="GrpE"/>
    <property type="match status" value="1"/>
</dbReference>
<evidence type="ECO:0000256" key="9">
    <source>
        <dbReference type="ARBA" id="ARBA00076414"/>
    </source>
</evidence>
<evidence type="ECO:0000256" key="1">
    <source>
        <dbReference type="ARBA" id="ARBA00004496"/>
    </source>
</evidence>
<evidence type="ECO:0000256" key="10">
    <source>
        <dbReference type="HAMAP-Rule" id="MF_01151"/>
    </source>
</evidence>
<dbReference type="GO" id="GO:0005829">
    <property type="term" value="C:cytosol"/>
    <property type="evidence" value="ECO:0007669"/>
    <property type="project" value="TreeGrafter"/>
</dbReference>
<dbReference type="GO" id="GO:0051082">
    <property type="term" value="F:unfolded protein binding"/>
    <property type="evidence" value="ECO:0007669"/>
    <property type="project" value="TreeGrafter"/>
</dbReference>
<keyword evidence="5 10" id="KW-0346">Stress response</keyword>
<organism evidence="15 16">
    <name type="scientific">Acidiferrobacter thiooxydans</name>
    <dbReference type="NCBI Taxonomy" id="163359"/>
    <lineage>
        <taxon>Bacteria</taxon>
        <taxon>Pseudomonadati</taxon>
        <taxon>Pseudomonadota</taxon>
        <taxon>Gammaproteobacteria</taxon>
        <taxon>Acidiferrobacterales</taxon>
        <taxon>Acidiferrobacteraceae</taxon>
        <taxon>Acidiferrobacter</taxon>
    </lineage>
</organism>
<sequence>MTEQVMADNDTMTGDKESGTETKTPAREEPQAAPAADDPAALAAELEKARAELAENRERLLRVAAEAENTRRRAEQDAATARKFALERFATELLPVRDSLERARAVDRDTAGQALEALFAGVDLTLQLMDSVLEKFAITAIDPAGARFNPDQHQAMSMVESEDVPANHVVEVVQKGFLLNDRLLRPALVVVAKSKS</sequence>
<evidence type="ECO:0000256" key="3">
    <source>
        <dbReference type="ARBA" id="ARBA00011738"/>
    </source>
</evidence>
<dbReference type="PROSITE" id="PS01071">
    <property type="entry name" value="GRPE"/>
    <property type="match status" value="1"/>
</dbReference>
<dbReference type="OrthoDB" id="9789811at2"/>
<comment type="similarity">
    <text evidence="2 10 12">Belongs to the GrpE family.</text>
</comment>
<dbReference type="InterPro" id="IPR013805">
    <property type="entry name" value="GrpE_CC"/>
</dbReference>
<feature type="compositionally biased region" description="Basic and acidic residues" evidence="14">
    <location>
        <begin position="13"/>
        <end position="30"/>
    </location>
</feature>
<dbReference type="Proteomes" id="UP000253250">
    <property type="component" value="Unassembled WGS sequence"/>
</dbReference>
<keyword evidence="13" id="KW-0175">Coiled coil</keyword>
<keyword evidence="16" id="KW-1185">Reference proteome</keyword>
<dbReference type="InterPro" id="IPR009012">
    <property type="entry name" value="GrpE_head"/>
</dbReference>
<dbReference type="SUPFAM" id="SSF51064">
    <property type="entry name" value="Head domain of nucleotide exchange factor GrpE"/>
    <property type="match status" value="1"/>
</dbReference>
<reference evidence="15 16" key="1">
    <citation type="submission" date="2018-02" db="EMBL/GenBank/DDBJ databases">
        <title>Insights into the biology of acidophilic members of the Acidiferrobacteraceae family derived from comparative genomic analyses.</title>
        <authorList>
            <person name="Issotta F."/>
            <person name="Thyssen C."/>
            <person name="Mena C."/>
            <person name="Moya A."/>
            <person name="Bellenberg S."/>
            <person name="Sproer C."/>
            <person name="Covarrubias P.C."/>
            <person name="Sand W."/>
            <person name="Quatrini R."/>
            <person name="Vera M."/>
        </authorList>
    </citation>
    <scope>NUCLEOTIDE SEQUENCE [LARGE SCALE GENOMIC DNA]</scope>
    <source>
        <strain evidence="16">m-1</strain>
    </source>
</reference>
<evidence type="ECO:0000313" key="16">
    <source>
        <dbReference type="Proteomes" id="UP000253250"/>
    </source>
</evidence>
<evidence type="ECO:0000256" key="8">
    <source>
        <dbReference type="ARBA" id="ARBA00072274"/>
    </source>
</evidence>
<evidence type="ECO:0000256" key="7">
    <source>
        <dbReference type="ARBA" id="ARBA00053401"/>
    </source>
</evidence>
<accession>A0A368HDI7</accession>
<evidence type="ECO:0000256" key="5">
    <source>
        <dbReference type="ARBA" id="ARBA00023016"/>
    </source>
</evidence>
<comment type="subunit">
    <text evidence="3 10">Homodimer.</text>
</comment>
<dbReference type="PRINTS" id="PR00773">
    <property type="entry name" value="GRPEPROTEIN"/>
</dbReference>
<comment type="caution">
    <text evidence="15">The sequence shown here is derived from an EMBL/GenBank/DDBJ whole genome shotgun (WGS) entry which is preliminary data.</text>
</comment>
<dbReference type="Gene3D" id="3.90.20.20">
    <property type="match status" value="1"/>
</dbReference>
<keyword evidence="4 10" id="KW-0963">Cytoplasm</keyword>
<evidence type="ECO:0000256" key="4">
    <source>
        <dbReference type="ARBA" id="ARBA00022490"/>
    </source>
</evidence>
<dbReference type="FunFam" id="2.30.22.10:FF:000001">
    <property type="entry name" value="Protein GrpE"/>
    <property type="match status" value="1"/>
</dbReference>
<evidence type="ECO:0000256" key="12">
    <source>
        <dbReference type="RuleBase" id="RU004478"/>
    </source>
</evidence>
<dbReference type="HAMAP" id="MF_01151">
    <property type="entry name" value="GrpE"/>
    <property type="match status" value="1"/>
</dbReference>
<comment type="function">
    <text evidence="7 10 11">Participates actively in the response to hyperosmotic and heat shock by preventing the aggregation of stress-denatured proteins, in association with DnaK and GrpE. It is the nucleotide exchange factor for DnaK and may function as a thermosensor. Unfolded proteins bind initially to DnaJ; upon interaction with the DnaJ-bound protein, DnaK hydrolyzes its bound ATP, resulting in the formation of a stable complex. GrpE releases ADP from DnaK; ATP binding to DnaK triggers the release of the substrate protein, thus completing the reaction cycle. Several rounds of ATP-dependent interactions between DnaJ, DnaK and GrpE are required for fully efficient folding.</text>
</comment>
<name>A0A368HDI7_9GAMM</name>
<feature type="region of interest" description="Disordered" evidence="14">
    <location>
        <begin position="1"/>
        <end position="42"/>
    </location>
</feature>
<evidence type="ECO:0000256" key="11">
    <source>
        <dbReference type="RuleBase" id="RU000639"/>
    </source>
</evidence>
<dbReference type="PANTHER" id="PTHR21237">
    <property type="entry name" value="GRPE PROTEIN"/>
    <property type="match status" value="1"/>
</dbReference>
<dbReference type="NCBIfam" id="NF010748">
    <property type="entry name" value="PRK14150.1"/>
    <property type="match status" value="1"/>
</dbReference>
<evidence type="ECO:0000256" key="6">
    <source>
        <dbReference type="ARBA" id="ARBA00023186"/>
    </source>
</evidence>